<evidence type="ECO:0000259" key="2">
    <source>
        <dbReference type="PROSITE" id="PS50897"/>
    </source>
</evidence>
<name>A0A9D4Z714_ADICA</name>
<reference evidence="3" key="1">
    <citation type="submission" date="2021-01" db="EMBL/GenBank/DDBJ databases">
        <title>Adiantum capillus-veneris genome.</title>
        <authorList>
            <person name="Fang Y."/>
            <person name="Liao Q."/>
        </authorList>
    </citation>
    <scope>NUCLEOTIDE SEQUENCE</scope>
    <source>
        <strain evidence="3">H3</strain>
        <tissue evidence="3">Leaf</tissue>
    </source>
</reference>
<dbReference type="SMART" id="SM00668">
    <property type="entry name" value="CTLH"/>
    <property type="match status" value="1"/>
</dbReference>
<dbReference type="PANTHER" id="PTHR12864">
    <property type="entry name" value="RAN BINDING PROTEIN 9-RELATED"/>
    <property type="match status" value="1"/>
</dbReference>
<dbReference type="Proteomes" id="UP000886520">
    <property type="component" value="Chromosome 21"/>
</dbReference>
<accession>A0A9D4Z714</accession>
<dbReference type="InterPro" id="IPR001870">
    <property type="entry name" value="B30.2/SPRY"/>
</dbReference>
<feature type="domain" description="CTLH" evidence="2">
    <location>
        <begin position="286"/>
        <end position="344"/>
    </location>
</feature>
<evidence type="ECO:0008006" key="5">
    <source>
        <dbReference type="Google" id="ProtNLM"/>
    </source>
</evidence>
<organism evidence="3 4">
    <name type="scientific">Adiantum capillus-veneris</name>
    <name type="common">Maidenhair fern</name>
    <dbReference type="NCBI Taxonomy" id="13818"/>
    <lineage>
        <taxon>Eukaryota</taxon>
        <taxon>Viridiplantae</taxon>
        <taxon>Streptophyta</taxon>
        <taxon>Embryophyta</taxon>
        <taxon>Tracheophyta</taxon>
        <taxon>Polypodiopsida</taxon>
        <taxon>Polypodiidae</taxon>
        <taxon>Polypodiales</taxon>
        <taxon>Pteridineae</taxon>
        <taxon>Pteridaceae</taxon>
        <taxon>Vittarioideae</taxon>
        <taxon>Adiantum</taxon>
    </lineage>
</organism>
<protein>
    <recommendedName>
        <fullName evidence="5">Ran-binding protein 10</fullName>
    </recommendedName>
</protein>
<dbReference type="OrthoDB" id="25503at2759"/>
<dbReference type="EMBL" id="JABFUD020000021">
    <property type="protein sequence ID" value="KAI5063385.1"/>
    <property type="molecule type" value="Genomic_DNA"/>
</dbReference>
<dbReference type="Gene3D" id="2.60.120.920">
    <property type="match status" value="1"/>
</dbReference>
<dbReference type="InterPro" id="IPR003877">
    <property type="entry name" value="SPRY_dom"/>
</dbReference>
<dbReference type="InterPro" id="IPR006595">
    <property type="entry name" value="CTLH_C"/>
</dbReference>
<dbReference type="PROSITE" id="PS50188">
    <property type="entry name" value="B302_SPRY"/>
    <property type="match status" value="1"/>
</dbReference>
<feature type="domain" description="B30.2/SPRY" evidence="1">
    <location>
        <begin position="21"/>
        <end position="208"/>
    </location>
</feature>
<dbReference type="InterPro" id="IPR044736">
    <property type="entry name" value="Gid1/RanBPM/SPLA_SPRY"/>
</dbReference>
<dbReference type="AlphaFoldDB" id="A0A9D4Z714"/>
<dbReference type="InterPro" id="IPR006594">
    <property type="entry name" value="LisH"/>
</dbReference>
<dbReference type="InterPro" id="IPR050618">
    <property type="entry name" value="Ubq-SigPath_Reg"/>
</dbReference>
<dbReference type="Pfam" id="PF00622">
    <property type="entry name" value="SPRY"/>
    <property type="match status" value="1"/>
</dbReference>
<evidence type="ECO:0000313" key="3">
    <source>
        <dbReference type="EMBL" id="KAI5063385.1"/>
    </source>
</evidence>
<dbReference type="PROSITE" id="PS50896">
    <property type="entry name" value="LISH"/>
    <property type="match status" value="1"/>
</dbReference>
<dbReference type="SMART" id="SM00449">
    <property type="entry name" value="SPRY"/>
    <property type="match status" value="1"/>
</dbReference>
<comment type="caution">
    <text evidence="3">The sequence shown here is derived from an EMBL/GenBank/DDBJ whole genome shotgun (WGS) entry which is preliminary data.</text>
</comment>
<gene>
    <name evidence="3" type="ORF">GOP47_0021932</name>
</gene>
<evidence type="ECO:0000313" key="4">
    <source>
        <dbReference type="Proteomes" id="UP000886520"/>
    </source>
</evidence>
<dbReference type="CDD" id="cd12885">
    <property type="entry name" value="SPRY_RanBP_like"/>
    <property type="match status" value="1"/>
</dbReference>
<sequence length="459" mass="51296">MVAPANNSVNVVADALSLYDFGGGRKTPEEEEMEEEEEAPTHINTKRSLQFLVISVDKLSAKYTGDGQHANDVGAFQGNRPAPVRRILYYFEIYIKDRGNKGTISIGFTDEHFKTSRQPGWDPNTYGYHGDDGYLYHGHGRGDPFGPTFHTGDTVGAGINYASQEFFFTVNGKLVGSRHKDVKCPLYPSVGLHSPNERVDINFGQNPFVFNIEALAQEEREKLQGEIETLHLPFSISHSVVRSYLLHYGYQETLQAFDAASGSMVPPVILTTQENGDKMLEEECYALEHRRKLRQLIRNGEINGALANLETWYPHLLKDETLMIKFLLDCQQFIEYIKAGSLEAAVIHAQENLASLLGISLYQSLLQDCIALLAYEHPRESPVGHLLMLGQREAVADAVNSAILATDPALSSSRRSPQSSLEKLLRQLTACHIERWLLNGGQGEACRLHRLLRGKEGPW</sequence>
<evidence type="ECO:0000259" key="1">
    <source>
        <dbReference type="PROSITE" id="PS50188"/>
    </source>
</evidence>
<proteinExistence type="predicted"/>
<dbReference type="InterPro" id="IPR043136">
    <property type="entry name" value="B30.2/SPRY_sf"/>
</dbReference>
<dbReference type="InterPro" id="IPR024964">
    <property type="entry name" value="CTLH/CRA"/>
</dbReference>
<keyword evidence="4" id="KW-1185">Reference proteome</keyword>
<dbReference type="Pfam" id="PF10607">
    <property type="entry name" value="CTLH"/>
    <property type="match status" value="1"/>
</dbReference>
<dbReference type="InterPro" id="IPR013144">
    <property type="entry name" value="CRA_dom"/>
</dbReference>
<dbReference type="SMART" id="SM00757">
    <property type="entry name" value="CRA"/>
    <property type="match status" value="1"/>
</dbReference>
<dbReference type="InterPro" id="IPR013320">
    <property type="entry name" value="ConA-like_dom_sf"/>
</dbReference>
<dbReference type="PROSITE" id="PS50897">
    <property type="entry name" value="CTLH"/>
    <property type="match status" value="1"/>
</dbReference>
<dbReference type="SUPFAM" id="SSF49899">
    <property type="entry name" value="Concanavalin A-like lectins/glucanases"/>
    <property type="match status" value="1"/>
</dbReference>